<dbReference type="CDD" id="cd00565">
    <property type="entry name" value="Ubl_ThiS"/>
    <property type="match status" value="1"/>
</dbReference>
<dbReference type="NCBIfam" id="TIGR01683">
    <property type="entry name" value="thiS"/>
    <property type="match status" value="1"/>
</dbReference>
<dbReference type="InterPro" id="IPR003749">
    <property type="entry name" value="ThiS/MoaD-like"/>
</dbReference>
<proteinExistence type="predicted"/>
<gene>
    <name evidence="1" type="primary">thiS</name>
    <name evidence="1" type="ORF">NEE14_002425</name>
</gene>
<organism evidence="1 2">
    <name type="scientific">Parabacteroides absconsus</name>
    <dbReference type="NCBI Taxonomy" id="2951805"/>
    <lineage>
        <taxon>Bacteria</taxon>
        <taxon>Pseudomonadati</taxon>
        <taxon>Bacteroidota</taxon>
        <taxon>Bacteroidia</taxon>
        <taxon>Bacteroidales</taxon>
        <taxon>Tannerellaceae</taxon>
        <taxon>Parabacteroides</taxon>
    </lineage>
</organism>
<dbReference type="Pfam" id="PF02597">
    <property type="entry name" value="ThiS"/>
    <property type="match status" value="1"/>
</dbReference>
<protein>
    <submittedName>
        <fullName evidence="1">Sulfur carrier protein ThiS</fullName>
    </submittedName>
</protein>
<dbReference type="Proteomes" id="UP001320603">
    <property type="component" value="Chromosome"/>
</dbReference>
<evidence type="ECO:0000313" key="2">
    <source>
        <dbReference type="Proteomes" id="UP001320603"/>
    </source>
</evidence>
<dbReference type="PANTHER" id="PTHR34472:SF1">
    <property type="entry name" value="SULFUR CARRIER PROTEIN THIS"/>
    <property type="match status" value="1"/>
</dbReference>
<reference evidence="1 2" key="1">
    <citation type="submission" date="2024-02" db="EMBL/GenBank/DDBJ databases">
        <title>Whole genome sequencing of Parabacteroides sp. AD58.</title>
        <authorList>
            <person name="Chaplin A.V."/>
            <person name="Pikina A.P."/>
            <person name="Sokolova S.R."/>
            <person name="Korostin D.O."/>
            <person name="Efimov B.A."/>
        </authorList>
    </citation>
    <scope>NUCLEOTIDE SEQUENCE [LARGE SCALE GENOMIC DNA]</scope>
    <source>
        <strain evidence="1 2">AD58</strain>
    </source>
</reference>
<accession>A0ABZ2IRU7</accession>
<keyword evidence="2" id="KW-1185">Reference proteome</keyword>
<sequence length="66" mass="7270">MIIKVNNKEMELAEHASLQQLAELLQVPDKGVAVAVNNQMIPRTEWSDKIMQPNDQVVIIKAACGG</sequence>
<evidence type="ECO:0000313" key="1">
    <source>
        <dbReference type="EMBL" id="WWV66866.1"/>
    </source>
</evidence>
<dbReference type="InterPro" id="IPR012675">
    <property type="entry name" value="Beta-grasp_dom_sf"/>
</dbReference>
<dbReference type="PANTHER" id="PTHR34472">
    <property type="entry name" value="SULFUR CARRIER PROTEIN THIS"/>
    <property type="match status" value="1"/>
</dbReference>
<name>A0ABZ2IRU7_9BACT</name>
<dbReference type="InterPro" id="IPR010035">
    <property type="entry name" value="Thi_S"/>
</dbReference>
<dbReference type="SUPFAM" id="SSF54285">
    <property type="entry name" value="MoaD/ThiS"/>
    <property type="match status" value="1"/>
</dbReference>
<dbReference type="RefSeq" id="WP_251968253.1">
    <property type="nucleotide sequence ID" value="NZ_CP146284.1"/>
</dbReference>
<dbReference type="Gene3D" id="3.10.20.30">
    <property type="match status" value="1"/>
</dbReference>
<dbReference type="EMBL" id="CP146284">
    <property type="protein sequence ID" value="WWV66866.1"/>
    <property type="molecule type" value="Genomic_DNA"/>
</dbReference>
<dbReference type="InterPro" id="IPR016155">
    <property type="entry name" value="Mopterin_synth/thiamin_S_b"/>
</dbReference>